<dbReference type="EMBL" id="ABCC02000009">
    <property type="protein sequence ID" value="EDP19152.1"/>
    <property type="molecule type" value="Genomic_DNA"/>
</dbReference>
<reference evidence="1 2" key="2">
    <citation type="submission" date="2007-09" db="EMBL/GenBank/DDBJ databases">
        <title>Draft genome sequence of Clostridium bolteae (ATCC BAA-613).</title>
        <authorList>
            <person name="Sudarsanam P."/>
            <person name="Ley R."/>
            <person name="Guruge J."/>
            <person name="Turnbaugh P.J."/>
            <person name="Mahowald M."/>
            <person name="Liep D."/>
            <person name="Gordon J."/>
        </authorList>
    </citation>
    <scope>NUCLEOTIDE SEQUENCE [LARGE SCALE GENOMIC DNA]</scope>
    <source>
        <strain evidence="2">ATCC BAA-613 / DSM 15670 / CCUG 46953 / JCM 12243 / WAL 16351</strain>
    </source>
</reference>
<evidence type="ECO:0000313" key="2">
    <source>
        <dbReference type="Proteomes" id="UP000005396"/>
    </source>
</evidence>
<reference evidence="1 2" key="1">
    <citation type="submission" date="2007-08" db="EMBL/GenBank/DDBJ databases">
        <authorList>
            <person name="Fulton L."/>
            <person name="Clifton S."/>
            <person name="Fulton B."/>
            <person name="Xu J."/>
            <person name="Minx P."/>
            <person name="Pepin K.H."/>
            <person name="Johnson M."/>
            <person name="Thiruvilangam P."/>
            <person name="Bhonagiri V."/>
            <person name="Nash W.E."/>
            <person name="Mardis E.R."/>
            <person name="Wilson R.K."/>
        </authorList>
    </citation>
    <scope>NUCLEOTIDE SEQUENCE [LARGE SCALE GENOMIC DNA]</scope>
    <source>
        <strain evidence="2">ATCC BAA-613 / DSM 15670 / CCUG 46953 / JCM 12243 / WAL 16351</strain>
    </source>
</reference>
<name>A8RI41_ENTBW</name>
<dbReference type="PaxDb" id="411902-CLOBOL_00588"/>
<dbReference type="Proteomes" id="UP000005396">
    <property type="component" value="Unassembled WGS sequence"/>
</dbReference>
<comment type="caution">
    <text evidence="1">The sequence shown here is derived from an EMBL/GenBank/DDBJ whole genome shotgun (WGS) entry which is preliminary data.</text>
</comment>
<gene>
    <name evidence="1" type="ORF">CLOBOL_00588</name>
</gene>
<dbReference type="AlphaFoldDB" id="A8RI41"/>
<proteinExistence type="predicted"/>
<organism evidence="1 2">
    <name type="scientific">Enterocloster bolteae (strain ATCC BAA-613 / DSM 15670 / CCUG 46953 / JCM 12243 / WAL 16351)</name>
    <name type="common">Clostridium bolteae</name>
    <dbReference type="NCBI Taxonomy" id="411902"/>
    <lineage>
        <taxon>Bacteria</taxon>
        <taxon>Bacillati</taxon>
        <taxon>Bacillota</taxon>
        <taxon>Clostridia</taxon>
        <taxon>Lachnospirales</taxon>
        <taxon>Lachnospiraceae</taxon>
        <taxon>Enterocloster</taxon>
    </lineage>
</organism>
<evidence type="ECO:0000313" key="1">
    <source>
        <dbReference type="EMBL" id="EDP19152.1"/>
    </source>
</evidence>
<dbReference type="HOGENOM" id="CLU_2914260_0_0_9"/>
<accession>A8RI41</accession>
<protein>
    <submittedName>
        <fullName evidence="1">Uncharacterized protein</fullName>
    </submittedName>
</protein>
<sequence length="61" mass="6829">MLSLKQGMDGCLFRSCPSPVFAFLRMKHILADRGLLLIKEESQKIVLRQSGFSFLGRLSAS</sequence>